<dbReference type="PANTHER" id="PTHR15670">
    <property type="entry name" value="RHO GTPASE ACTIVATING PROTEIN 11A"/>
    <property type="match status" value="1"/>
</dbReference>
<protein>
    <recommendedName>
        <fullName evidence="2">Rho-GAP domain-containing protein</fullName>
    </recommendedName>
</protein>
<evidence type="ECO:0000256" key="1">
    <source>
        <dbReference type="SAM" id="MobiDB-lite"/>
    </source>
</evidence>
<feature type="region of interest" description="Disordered" evidence="1">
    <location>
        <begin position="648"/>
        <end position="673"/>
    </location>
</feature>
<dbReference type="InterPro" id="IPR008936">
    <property type="entry name" value="Rho_GTPase_activation_prot"/>
</dbReference>
<reference evidence="3 4" key="1">
    <citation type="submission" date="2021-06" db="EMBL/GenBank/DDBJ databases">
        <authorList>
            <person name="Palmer J.M."/>
        </authorList>
    </citation>
    <scope>NUCLEOTIDE SEQUENCE [LARGE SCALE GENOMIC DNA]</scope>
    <source>
        <strain evidence="3 4">XC_2019</strain>
        <tissue evidence="3">Muscle</tissue>
    </source>
</reference>
<feature type="domain" description="Rho-GAP" evidence="2">
    <location>
        <begin position="1"/>
        <end position="146"/>
    </location>
</feature>
<dbReference type="InterPro" id="IPR042869">
    <property type="entry name" value="ARHGAP11A/B"/>
</dbReference>
<dbReference type="PANTHER" id="PTHR15670:SF4">
    <property type="entry name" value="RHO GTPASE-ACTIVATING PROTEIN 11A"/>
    <property type="match status" value="1"/>
</dbReference>
<dbReference type="EMBL" id="JAHRIN010050479">
    <property type="protein sequence ID" value="MEQ2208362.1"/>
    <property type="molecule type" value="Genomic_DNA"/>
</dbReference>
<feature type="region of interest" description="Disordered" evidence="1">
    <location>
        <begin position="434"/>
        <end position="490"/>
    </location>
</feature>
<dbReference type="Pfam" id="PF00620">
    <property type="entry name" value="RhoGAP"/>
    <property type="match status" value="1"/>
</dbReference>
<keyword evidence="4" id="KW-1185">Reference proteome</keyword>
<feature type="region of interest" description="Disordered" evidence="1">
    <location>
        <begin position="579"/>
        <end position="602"/>
    </location>
</feature>
<dbReference type="SUPFAM" id="SSF48350">
    <property type="entry name" value="GTPase activation domain, GAP"/>
    <property type="match status" value="1"/>
</dbReference>
<evidence type="ECO:0000313" key="4">
    <source>
        <dbReference type="Proteomes" id="UP001434883"/>
    </source>
</evidence>
<accession>A0ABV0RL07</accession>
<name>A0ABV0RL07_9TELE</name>
<evidence type="ECO:0000313" key="3">
    <source>
        <dbReference type="EMBL" id="MEQ2208362.1"/>
    </source>
</evidence>
<gene>
    <name evidence="3" type="ORF">XENOCAPTIV_026548</name>
</gene>
<sequence length="673" mass="73165">AKLDAGEECLPTARPCDVAGLVKQFFRELPEPILPTELQEAFFKAQQLPSEEERTSATMLLSCVLPDKNIGNNLEFIFIAANSTHVKMSNLNLPCFLVFSSTTPVVATPSSKRKLPLELRHSFGLSNKKRRSVKKNLGTELLPSILFSGTSTPGSVLQESWTCPKMSCQQGGLTGYHLPLQEGRVSDLATGMLSTGSKYISKSEDNLLTPQCDSSTHQASWFVETPVGTRALNRGSFTDTPLTTSHKGNYMSEPAIVVSKLPPASVLPKKLCCTSSSESLKSACSIAEPLRRNDPAGKIQNDVTELENDLQASKRGFCSSVGESGIKSSAKIPGTPALAFEVDIYCPPAEADEQNVTFGQFNIEALTPLHIDSGVFESSANCSPVINRGLSPPFGRCSNSTLGSVERVPQQMNCSRLIDALDIQSPAHFSLGVPSGLQSTPYRPGVELGDEPNTPSKTEILGSKSYEEVKISPESGAKVKHQPSLSPDGMQTQKRRVVDHIQHFNKLTLYSPTSSKNKQIRSPMKFQRTPVKLTVRRINSLTGESRRPGKLAELTARHVTKTLSLESGLSPQLRLRPQVERSNSTVPVKNPPPVPPKRLSTLPRKVTPCALGDMTNKVLPKARMECSVSDPSAAQKPFIVQQVDKNNMSHYRGSPRNPLNHGQLLSATKPVDL</sequence>
<evidence type="ECO:0000259" key="2">
    <source>
        <dbReference type="PROSITE" id="PS50238"/>
    </source>
</evidence>
<dbReference type="Proteomes" id="UP001434883">
    <property type="component" value="Unassembled WGS sequence"/>
</dbReference>
<comment type="caution">
    <text evidence="3">The sequence shown here is derived from an EMBL/GenBank/DDBJ whole genome shotgun (WGS) entry which is preliminary data.</text>
</comment>
<organism evidence="3 4">
    <name type="scientific">Xenoophorus captivus</name>
    <dbReference type="NCBI Taxonomy" id="1517983"/>
    <lineage>
        <taxon>Eukaryota</taxon>
        <taxon>Metazoa</taxon>
        <taxon>Chordata</taxon>
        <taxon>Craniata</taxon>
        <taxon>Vertebrata</taxon>
        <taxon>Euteleostomi</taxon>
        <taxon>Actinopterygii</taxon>
        <taxon>Neopterygii</taxon>
        <taxon>Teleostei</taxon>
        <taxon>Neoteleostei</taxon>
        <taxon>Acanthomorphata</taxon>
        <taxon>Ovalentaria</taxon>
        <taxon>Atherinomorphae</taxon>
        <taxon>Cyprinodontiformes</taxon>
        <taxon>Goodeidae</taxon>
        <taxon>Xenoophorus</taxon>
    </lineage>
</organism>
<dbReference type="Gene3D" id="1.10.555.10">
    <property type="entry name" value="Rho GTPase activation protein"/>
    <property type="match status" value="1"/>
</dbReference>
<feature type="non-terminal residue" evidence="3">
    <location>
        <position position="1"/>
    </location>
</feature>
<proteinExistence type="predicted"/>
<dbReference type="PROSITE" id="PS50238">
    <property type="entry name" value="RHOGAP"/>
    <property type="match status" value="1"/>
</dbReference>
<dbReference type="InterPro" id="IPR000198">
    <property type="entry name" value="RhoGAP_dom"/>
</dbReference>